<protein>
    <submittedName>
        <fullName evidence="1">Uncharacterized protein</fullName>
    </submittedName>
</protein>
<proteinExistence type="predicted"/>
<organism evidence="1 2">
    <name type="scientific">Smallanthus sonchifolius</name>
    <dbReference type="NCBI Taxonomy" id="185202"/>
    <lineage>
        <taxon>Eukaryota</taxon>
        <taxon>Viridiplantae</taxon>
        <taxon>Streptophyta</taxon>
        <taxon>Embryophyta</taxon>
        <taxon>Tracheophyta</taxon>
        <taxon>Spermatophyta</taxon>
        <taxon>Magnoliopsida</taxon>
        <taxon>eudicotyledons</taxon>
        <taxon>Gunneridae</taxon>
        <taxon>Pentapetalae</taxon>
        <taxon>asterids</taxon>
        <taxon>campanulids</taxon>
        <taxon>Asterales</taxon>
        <taxon>Asteraceae</taxon>
        <taxon>Asteroideae</taxon>
        <taxon>Heliantheae alliance</taxon>
        <taxon>Millerieae</taxon>
        <taxon>Smallanthus</taxon>
    </lineage>
</organism>
<gene>
    <name evidence="1" type="ORF">L1987_40537</name>
</gene>
<comment type="caution">
    <text evidence="1">The sequence shown here is derived from an EMBL/GenBank/DDBJ whole genome shotgun (WGS) entry which is preliminary data.</text>
</comment>
<dbReference type="Proteomes" id="UP001056120">
    <property type="component" value="Linkage Group LG13"/>
</dbReference>
<reference evidence="2" key="1">
    <citation type="journal article" date="2022" name="Mol. Ecol. Resour.">
        <title>The genomes of chicory, endive, great burdock and yacon provide insights into Asteraceae palaeo-polyploidization history and plant inulin production.</title>
        <authorList>
            <person name="Fan W."/>
            <person name="Wang S."/>
            <person name="Wang H."/>
            <person name="Wang A."/>
            <person name="Jiang F."/>
            <person name="Liu H."/>
            <person name="Zhao H."/>
            <person name="Xu D."/>
            <person name="Zhang Y."/>
        </authorList>
    </citation>
    <scope>NUCLEOTIDE SEQUENCE [LARGE SCALE GENOMIC DNA]</scope>
    <source>
        <strain evidence="2">cv. Yunnan</strain>
    </source>
</reference>
<dbReference type="EMBL" id="CM042030">
    <property type="protein sequence ID" value="KAI3786666.1"/>
    <property type="molecule type" value="Genomic_DNA"/>
</dbReference>
<accession>A0ACB9GTX9</accession>
<name>A0ACB9GTX9_9ASTR</name>
<evidence type="ECO:0000313" key="2">
    <source>
        <dbReference type="Proteomes" id="UP001056120"/>
    </source>
</evidence>
<keyword evidence="2" id="KW-1185">Reference proteome</keyword>
<reference evidence="1 2" key="2">
    <citation type="journal article" date="2022" name="Mol. Ecol. Resour.">
        <title>The genomes of chicory, endive, great burdock and yacon provide insights into Asteraceae paleo-polyploidization history and plant inulin production.</title>
        <authorList>
            <person name="Fan W."/>
            <person name="Wang S."/>
            <person name="Wang H."/>
            <person name="Wang A."/>
            <person name="Jiang F."/>
            <person name="Liu H."/>
            <person name="Zhao H."/>
            <person name="Xu D."/>
            <person name="Zhang Y."/>
        </authorList>
    </citation>
    <scope>NUCLEOTIDE SEQUENCE [LARGE SCALE GENOMIC DNA]</scope>
    <source>
        <strain evidence="2">cv. Yunnan</strain>
        <tissue evidence="1">Leaves</tissue>
    </source>
</reference>
<evidence type="ECO:0000313" key="1">
    <source>
        <dbReference type="EMBL" id="KAI3786666.1"/>
    </source>
</evidence>
<sequence length="327" mass="35961">MSIFSTCNLMNPTIFLQSRASLKTPNEGLATVRCTKVVRNVNLEKLRHNYLFPEIEARELEHMKKYPDANIIRLGIGDTTEPIPDIITSNMAELLLGSSVSVAVQDPNFPVLSLAASREQLTQLVEFARKNGSIIVYDSAYSVYIVDDSPRSIYEIPGARECAIEISSFSKIAGFIGVRLGWTVVPDELHYANKVPVINDFDRIVCTCFNGASRIAQAGGLACLSPDGFKAVMSVVDYYMENAKILVDTFTSLGLVVYGGVNAPYVWVHFPGSRSWNVFSEILKKTHIITVPGSGFGPGGEGFIRVTAFGQREHILEASARLRSVFL</sequence>